<evidence type="ECO:0000313" key="1">
    <source>
        <dbReference type="EMBL" id="MBX45530.1"/>
    </source>
</evidence>
<proteinExistence type="predicted"/>
<organism evidence="1">
    <name type="scientific">Rhizophora mucronata</name>
    <name type="common">Asiatic mangrove</name>
    <dbReference type="NCBI Taxonomy" id="61149"/>
    <lineage>
        <taxon>Eukaryota</taxon>
        <taxon>Viridiplantae</taxon>
        <taxon>Streptophyta</taxon>
        <taxon>Embryophyta</taxon>
        <taxon>Tracheophyta</taxon>
        <taxon>Spermatophyta</taxon>
        <taxon>Magnoliopsida</taxon>
        <taxon>eudicotyledons</taxon>
        <taxon>Gunneridae</taxon>
        <taxon>Pentapetalae</taxon>
        <taxon>rosids</taxon>
        <taxon>fabids</taxon>
        <taxon>Malpighiales</taxon>
        <taxon>Rhizophoraceae</taxon>
        <taxon>Rhizophora</taxon>
    </lineage>
</organism>
<accession>A0A2P2NSZ2</accession>
<dbReference type="EMBL" id="GGEC01065046">
    <property type="protein sequence ID" value="MBX45530.1"/>
    <property type="molecule type" value="Transcribed_RNA"/>
</dbReference>
<name>A0A2P2NSZ2_RHIMU</name>
<sequence length="13" mass="1441">MFKPLNLCASVAF</sequence>
<reference evidence="1" key="1">
    <citation type="submission" date="2018-02" db="EMBL/GenBank/DDBJ databases">
        <title>Rhizophora mucronata_Transcriptome.</title>
        <authorList>
            <person name="Meera S.P."/>
            <person name="Sreeshan A."/>
            <person name="Augustine A."/>
        </authorList>
    </citation>
    <scope>NUCLEOTIDE SEQUENCE</scope>
    <source>
        <tissue evidence="1">Leaf</tissue>
    </source>
</reference>
<protein>
    <submittedName>
        <fullName evidence="1">Uncharacterized protein</fullName>
    </submittedName>
</protein>